<protein>
    <submittedName>
        <fullName evidence="3">Actin binding protein, putative</fullName>
    </submittedName>
</protein>
<evidence type="ECO:0000256" key="2">
    <source>
        <dbReference type="SAM" id="Coils"/>
    </source>
</evidence>
<organism evidence="3 4">
    <name type="scientific">Hondaea fermentalgiana</name>
    <dbReference type="NCBI Taxonomy" id="2315210"/>
    <lineage>
        <taxon>Eukaryota</taxon>
        <taxon>Sar</taxon>
        <taxon>Stramenopiles</taxon>
        <taxon>Bigyra</taxon>
        <taxon>Labyrinthulomycetes</taxon>
        <taxon>Thraustochytrida</taxon>
        <taxon>Thraustochytriidae</taxon>
        <taxon>Hondaea</taxon>
    </lineage>
</organism>
<dbReference type="Proteomes" id="UP000241890">
    <property type="component" value="Unassembled WGS sequence"/>
</dbReference>
<sequence>MDATTCSAEAIEHLVQRCLEALRSLPFAKKKHISGLLEIESVLHQLRAKIRAQEATLRNYADVAEIKQLLLALQDTLTLLLRKHMSISKRRYFLDAAYGKRMMLLLQQLTNNVSELFMSLSRLVIVDSIEVQRRNSLGTTKENARAQNNLAVLLMESDPQSAEAERLLEMSAAKGLAIAQNNLGLFLESCGRRQEALEAYESAVAASYSPAVTNLGYLLSLRAMNMTQGTQQKRRDLQRARSLLETAAAQGSPEAHLYLGFLLDSQGTKEEISAMIHLQTGIAQTAPKWPLRRSSPDGMIARQDFRQYQALVAQAASRIADIHYRRHEYALAMERYRLAAKLGHADALNALGLMCESGKCLSHHSTDLERAKELYRSALAQGCADAGFNLAALALREGNAHRGEARNYLKSALTIDPSHERALHLSNELNLL</sequence>
<dbReference type="InterPro" id="IPR011990">
    <property type="entry name" value="TPR-like_helical_dom_sf"/>
</dbReference>
<evidence type="ECO:0000313" key="4">
    <source>
        <dbReference type="Proteomes" id="UP000241890"/>
    </source>
</evidence>
<dbReference type="PANTHER" id="PTHR11102">
    <property type="entry name" value="SEL-1-LIKE PROTEIN"/>
    <property type="match status" value="1"/>
</dbReference>
<dbReference type="InterPro" id="IPR006597">
    <property type="entry name" value="Sel1-like"/>
</dbReference>
<dbReference type="InParanoid" id="A0A2R5GI58"/>
<dbReference type="InterPro" id="IPR050767">
    <property type="entry name" value="Sel1_AlgK"/>
</dbReference>
<name>A0A2R5GI58_9STRA</name>
<accession>A0A2R5GI58</accession>
<dbReference type="InterPro" id="IPR019734">
    <property type="entry name" value="TPR_rpt"/>
</dbReference>
<dbReference type="SUPFAM" id="SSF81901">
    <property type="entry name" value="HCP-like"/>
    <property type="match status" value="2"/>
</dbReference>
<proteinExistence type="inferred from homology"/>
<feature type="coiled-coil region" evidence="2">
    <location>
        <begin position="36"/>
        <end position="63"/>
    </location>
</feature>
<comment type="caution">
    <text evidence="3">The sequence shown here is derived from an EMBL/GenBank/DDBJ whole genome shotgun (WGS) entry which is preliminary data.</text>
</comment>
<dbReference type="Gene3D" id="1.25.40.10">
    <property type="entry name" value="Tetratricopeptide repeat domain"/>
    <property type="match status" value="2"/>
</dbReference>
<dbReference type="PANTHER" id="PTHR11102:SF160">
    <property type="entry name" value="ERAD-ASSOCIATED E3 UBIQUITIN-PROTEIN LIGASE COMPONENT HRD3"/>
    <property type="match status" value="1"/>
</dbReference>
<dbReference type="SMART" id="SM00028">
    <property type="entry name" value="TPR"/>
    <property type="match status" value="3"/>
</dbReference>
<gene>
    <name evidence="3" type="ORF">FCC1311_068002</name>
</gene>
<dbReference type="AlphaFoldDB" id="A0A2R5GI58"/>
<dbReference type="SMART" id="SM00671">
    <property type="entry name" value="SEL1"/>
    <property type="match status" value="5"/>
</dbReference>
<dbReference type="EMBL" id="BEYU01000078">
    <property type="protein sequence ID" value="GBG30580.1"/>
    <property type="molecule type" value="Genomic_DNA"/>
</dbReference>
<reference evidence="3 4" key="1">
    <citation type="submission" date="2017-12" db="EMBL/GenBank/DDBJ databases">
        <title>Sequencing, de novo assembly and annotation of complete genome of a new Thraustochytrid species, strain FCC1311.</title>
        <authorList>
            <person name="Sedici K."/>
            <person name="Godart F."/>
            <person name="Aiese Cigliano R."/>
            <person name="Sanseverino W."/>
            <person name="Barakat M."/>
            <person name="Ortet P."/>
            <person name="Marechal E."/>
            <person name="Cagnac O."/>
            <person name="Amato A."/>
        </authorList>
    </citation>
    <scope>NUCLEOTIDE SEQUENCE [LARGE SCALE GENOMIC DNA]</scope>
</reference>
<dbReference type="OrthoDB" id="2148946at2759"/>
<evidence type="ECO:0000256" key="1">
    <source>
        <dbReference type="ARBA" id="ARBA00038101"/>
    </source>
</evidence>
<keyword evidence="2" id="KW-0175">Coiled coil</keyword>
<evidence type="ECO:0000313" key="3">
    <source>
        <dbReference type="EMBL" id="GBG30580.1"/>
    </source>
</evidence>
<keyword evidence="4" id="KW-1185">Reference proteome</keyword>
<comment type="similarity">
    <text evidence="1">Belongs to the sel-1 family.</text>
</comment>